<keyword evidence="3" id="KW-1185">Reference proteome</keyword>
<reference evidence="2" key="1">
    <citation type="submission" date="2022-08" db="EMBL/GenBank/DDBJ databases">
        <authorList>
            <person name="Somphong A."/>
            <person name="Phongsopitanun W."/>
        </authorList>
    </citation>
    <scope>NUCLEOTIDE SEQUENCE</scope>
    <source>
        <strain evidence="2">LP05-1</strain>
    </source>
</reference>
<evidence type="ECO:0000256" key="1">
    <source>
        <dbReference type="SAM" id="MobiDB-lite"/>
    </source>
</evidence>
<organism evidence="2 3">
    <name type="scientific">Streptomyces pyxinae</name>
    <dbReference type="NCBI Taxonomy" id="2970734"/>
    <lineage>
        <taxon>Bacteria</taxon>
        <taxon>Bacillati</taxon>
        <taxon>Actinomycetota</taxon>
        <taxon>Actinomycetes</taxon>
        <taxon>Kitasatosporales</taxon>
        <taxon>Streptomycetaceae</taxon>
        <taxon>Streptomyces</taxon>
    </lineage>
</organism>
<evidence type="ECO:0000313" key="3">
    <source>
        <dbReference type="Proteomes" id="UP001431313"/>
    </source>
</evidence>
<sequence>MAPPSPRPAGADGGTAVQRLPTRDRHRTTGALASATAATLAGILERQQNPPVPRPDDPPPAYSPLPGPGGSPAGDPPPYTPGVPPPPYAVDDPAPRAEAAPPPAYTAVRPGGFDPRELTEFQLDELAHRIIGRVTRLLRTELRLDRERIGRLRDPRR</sequence>
<protein>
    <submittedName>
        <fullName evidence="2">Extensin</fullName>
    </submittedName>
</protein>
<accession>A0ABT2CJC9</accession>
<feature type="compositionally biased region" description="Pro residues" evidence="1">
    <location>
        <begin position="50"/>
        <end position="88"/>
    </location>
</feature>
<feature type="region of interest" description="Disordered" evidence="1">
    <location>
        <begin position="1"/>
        <end position="115"/>
    </location>
</feature>
<dbReference type="Proteomes" id="UP001431313">
    <property type="component" value="Unassembled WGS sequence"/>
</dbReference>
<dbReference type="EMBL" id="JANUGQ010000014">
    <property type="protein sequence ID" value="MCS0637526.1"/>
    <property type="molecule type" value="Genomic_DNA"/>
</dbReference>
<dbReference type="RefSeq" id="WP_258788774.1">
    <property type="nucleotide sequence ID" value="NZ_JANUGQ010000014.1"/>
</dbReference>
<gene>
    <name evidence="2" type="ORF">NX801_18015</name>
</gene>
<name>A0ABT2CJC9_9ACTN</name>
<comment type="caution">
    <text evidence="2">The sequence shown here is derived from an EMBL/GenBank/DDBJ whole genome shotgun (WGS) entry which is preliminary data.</text>
</comment>
<evidence type="ECO:0000313" key="2">
    <source>
        <dbReference type="EMBL" id="MCS0637526.1"/>
    </source>
</evidence>
<proteinExistence type="predicted"/>
<feature type="compositionally biased region" description="Low complexity" evidence="1">
    <location>
        <begin position="89"/>
        <end position="99"/>
    </location>
</feature>
<feature type="compositionally biased region" description="Low complexity" evidence="1">
    <location>
        <begin position="29"/>
        <end position="42"/>
    </location>
</feature>